<dbReference type="SUPFAM" id="SSF48403">
    <property type="entry name" value="Ankyrin repeat"/>
    <property type="match status" value="1"/>
</dbReference>
<accession>A0A067CDZ0</accession>
<dbReference type="Gene3D" id="1.25.40.20">
    <property type="entry name" value="Ankyrin repeat-containing domain"/>
    <property type="match status" value="1"/>
</dbReference>
<name>A0A067CDZ0_SAPPC</name>
<dbReference type="Pfam" id="PF12796">
    <property type="entry name" value="Ank_2"/>
    <property type="match status" value="1"/>
</dbReference>
<reference evidence="1 2" key="1">
    <citation type="journal article" date="2013" name="PLoS Genet.">
        <title>Distinctive expansion of potential virulence genes in the genome of the oomycete fish pathogen Saprolegnia parasitica.</title>
        <authorList>
            <person name="Jiang R.H."/>
            <person name="de Bruijn I."/>
            <person name="Haas B.J."/>
            <person name="Belmonte R."/>
            <person name="Lobach L."/>
            <person name="Christie J."/>
            <person name="van den Ackerveken G."/>
            <person name="Bottin A."/>
            <person name="Bulone V."/>
            <person name="Diaz-Moreno S.M."/>
            <person name="Dumas B."/>
            <person name="Fan L."/>
            <person name="Gaulin E."/>
            <person name="Govers F."/>
            <person name="Grenville-Briggs L.J."/>
            <person name="Horner N.R."/>
            <person name="Levin J.Z."/>
            <person name="Mammella M."/>
            <person name="Meijer H.J."/>
            <person name="Morris P."/>
            <person name="Nusbaum C."/>
            <person name="Oome S."/>
            <person name="Phillips A.J."/>
            <person name="van Rooyen D."/>
            <person name="Rzeszutek E."/>
            <person name="Saraiva M."/>
            <person name="Secombes C.J."/>
            <person name="Seidl M.F."/>
            <person name="Snel B."/>
            <person name="Stassen J.H."/>
            <person name="Sykes S."/>
            <person name="Tripathy S."/>
            <person name="van den Berg H."/>
            <person name="Vega-Arreguin J.C."/>
            <person name="Wawra S."/>
            <person name="Young S.K."/>
            <person name="Zeng Q."/>
            <person name="Dieguez-Uribeondo J."/>
            <person name="Russ C."/>
            <person name="Tyler B.M."/>
            <person name="van West P."/>
        </authorList>
    </citation>
    <scope>NUCLEOTIDE SEQUENCE [LARGE SCALE GENOMIC DNA]</scope>
    <source>
        <strain evidence="1 2">CBS 223.65</strain>
    </source>
</reference>
<evidence type="ECO:0000313" key="1">
    <source>
        <dbReference type="EMBL" id="KDO28673.1"/>
    </source>
</evidence>
<evidence type="ECO:0000313" key="2">
    <source>
        <dbReference type="Proteomes" id="UP000030745"/>
    </source>
</evidence>
<organism evidence="1 2">
    <name type="scientific">Saprolegnia parasitica (strain CBS 223.65)</name>
    <dbReference type="NCBI Taxonomy" id="695850"/>
    <lineage>
        <taxon>Eukaryota</taxon>
        <taxon>Sar</taxon>
        <taxon>Stramenopiles</taxon>
        <taxon>Oomycota</taxon>
        <taxon>Saprolegniomycetes</taxon>
        <taxon>Saprolegniales</taxon>
        <taxon>Saprolegniaceae</taxon>
        <taxon>Saprolegnia</taxon>
    </lineage>
</organism>
<dbReference type="PANTHER" id="PTHR46586:SF3">
    <property type="entry name" value="ANKYRIN REPEAT-CONTAINING PROTEIN"/>
    <property type="match status" value="1"/>
</dbReference>
<dbReference type="AlphaFoldDB" id="A0A067CDZ0"/>
<protein>
    <submittedName>
        <fullName evidence="1">Uncharacterized protein</fullName>
    </submittedName>
</protein>
<dbReference type="GeneID" id="24128873"/>
<dbReference type="InterPro" id="IPR052050">
    <property type="entry name" value="SecEffector_AnkRepeat"/>
</dbReference>
<dbReference type="InterPro" id="IPR036770">
    <property type="entry name" value="Ankyrin_rpt-contain_sf"/>
</dbReference>
<proteinExistence type="predicted"/>
<dbReference type="OMA" id="CTENAMY"/>
<dbReference type="KEGG" id="spar:SPRG_06527"/>
<gene>
    <name evidence="1" type="ORF">SPRG_06527</name>
</gene>
<dbReference type="OrthoDB" id="58323at2759"/>
<sequence>MTSVLGDAGLLRLIVQFQHGVYEELLPWRKEAAAMDTAWHPSVQGLMYTHLPQRFLHLPYTSEHVLFLPQAVLLPARHLNLSSTERDPRLPLHIAIIDGDTRRIGRWLGCYPEWASPSALDLAAQVGHLDVVVYLHAHRVGCTTNAIDYAAGNGHLSIVRFLAEHRKEGCTENAMYDAAMYGHLPVVKYLYEAGLARCSSIALMHATWHQHDAVAAFIHAHCDDPIPPPL</sequence>
<dbReference type="STRING" id="695850.A0A067CDZ0"/>
<dbReference type="RefSeq" id="XP_012200732.1">
    <property type="nucleotide sequence ID" value="XM_012345342.1"/>
</dbReference>
<dbReference type="InterPro" id="IPR002110">
    <property type="entry name" value="Ankyrin_rpt"/>
</dbReference>
<dbReference type="VEuPathDB" id="FungiDB:SPRG_06527"/>
<dbReference type="EMBL" id="KK583210">
    <property type="protein sequence ID" value="KDO28673.1"/>
    <property type="molecule type" value="Genomic_DNA"/>
</dbReference>
<dbReference type="PANTHER" id="PTHR46586">
    <property type="entry name" value="ANKYRIN REPEAT-CONTAINING PROTEIN"/>
    <property type="match status" value="1"/>
</dbReference>
<keyword evidence="2" id="KW-1185">Reference proteome</keyword>
<dbReference type="Proteomes" id="UP000030745">
    <property type="component" value="Unassembled WGS sequence"/>
</dbReference>